<feature type="compositionally biased region" description="Low complexity" evidence="1">
    <location>
        <begin position="185"/>
        <end position="194"/>
    </location>
</feature>
<feature type="compositionally biased region" description="Basic and acidic residues" evidence="1">
    <location>
        <begin position="195"/>
        <end position="208"/>
    </location>
</feature>
<reference evidence="3" key="1">
    <citation type="journal article" date="2019" name="Int. J. Syst. Evol. Microbiol.">
        <title>The Global Catalogue of Microorganisms (GCM) 10K type strain sequencing project: providing services to taxonomists for standard genome sequencing and annotation.</title>
        <authorList>
            <consortium name="The Broad Institute Genomics Platform"/>
            <consortium name="The Broad Institute Genome Sequencing Center for Infectious Disease"/>
            <person name="Wu L."/>
            <person name="Ma J."/>
        </authorList>
    </citation>
    <scope>NUCLEOTIDE SEQUENCE [LARGE SCALE GENOMIC DNA]</scope>
    <source>
        <strain evidence="3">JCM 16918</strain>
    </source>
</reference>
<proteinExistence type="predicted"/>
<dbReference type="EMBL" id="BMOR01000016">
    <property type="protein sequence ID" value="GGN42824.1"/>
    <property type="molecule type" value="Genomic_DNA"/>
</dbReference>
<gene>
    <name evidence="2" type="ORF">GCM10010842_29640</name>
</gene>
<name>A0ABQ2JA88_9DEIO</name>
<evidence type="ECO:0000313" key="2">
    <source>
        <dbReference type="EMBL" id="GGN42824.1"/>
    </source>
</evidence>
<evidence type="ECO:0000256" key="1">
    <source>
        <dbReference type="SAM" id="MobiDB-lite"/>
    </source>
</evidence>
<protein>
    <submittedName>
        <fullName evidence="2">Uncharacterized protein</fullName>
    </submittedName>
</protein>
<accession>A0ABQ2JA88</accession>
<comment type="caution">
    <text evidence="2">The sequence shown here is derived from an EMBL/GenBank/DDBJ whole genome shotgun (WGS) entry which is preliminary data.</text>
</comment>
<evidence type="ECO:0000313" key="3">
    <source>
        <dbReference type="Proteomes" id="UP000645517"/>
    </source>
</evidence>
<dbReference type="Proteomes" id="UP000645517">
    <property type="component" value="Unassembled WGS sequence"/>
</dbReference>
<keyword evidence="3" id="KW-1185">Reference proteome</keyword>
<feature type="region of interest" description="Disordered" evidence="1">
    <location>
        <begin position="185"/>
        <end position="208"/>
    </location>
</feature>
<organism evidence="2 3">
    <name type="scientific">Deinococcus daejeonensis</name>
    <dbReference type="NCBI Taxonomy" id="1007098"/>
    <lineage>
        <taxon>Bacteria</taxon>
        <taxon>Thermotogati</taxon>
        <taxon>Deinococcota</taxon>
        <taxon>Deinococci</taxon>
        <taxon>Deinococcales</taxon>
        <taxon>Deinococcaceae</taxon>
        <taxon>Deinococcus</taxon>
    </lineage>
</organism>
<sequence length="323" mass="36828">MGETVAVELDCWRSSLAFQLHPIVPGAKGDGLYTWGSARVCETGLPIRPFDFEPAGFRHPVHHQFGSLVARGLVGLAEHHPEAFEQALTAPDWDAVTPLLRRGMAAQRRALREQMTVQAHADFLLYPELRQLPATDAFELLSDRYFELDELVVAEIVQDGARSRHRSVREAQEREVARLIQEDAAQARRTQAQQRQEEQRRQEARRLKPGEDEFGPFVEFCGAKFDRADLEAYLRQARTTTDVWSAGLYVLDLQKARGKEASGRPGLLRTVFVQLADNDYREVMRLFWPDPITVQEHLALLDLRKARRRAARQAARTRRTDPG</sequence>